<feature type="compositionally biased region" description="Basic and acidic residues" evidence="8">
    <location>
        <begin position="550"/>
        <end position="580"/>
    </location>
</feature>
<accession>A0AA35JBR6</accession>
<proteinExistence type="inferred from homology"/>
<keyword evidence="4 7" id="KW-0430">Lectin</keyword>
<reference evidence="11" key="1">
    <citation type="submission" date="2022-10" db="EMBL/GenBank/DDBJ databases">
        <authorList>
            <person name="Byrne P K."/>
        </authorList>
    </citation>
    <scope>NUCLEOTIDE SEQUENCE</scope>
    <source>
        <strain evidence="11">CBS7001</strain>
    </source>
</reference>
<dbReference type="Gene3D" id="2.70.130.10">
    <property type="entry name" value="Mannose-6-phosphate receptor binding domain"/>
    <property type="match status" value="1"/>
</dbReference>
<dbReference type="GO" id="GO:0005789">
    <property type="term" value="C:endoplasmic reticulum membrane"/>
    <property type="evidence" value="ECO:0007669"/>
    <property type="project" value="UniProtKB-SubCell"/>
</dbReference>
<evidence type="ECO:0000256" key="9">
    <source>
        <dbReference type="SAM" id="SignalP"/>
    </source>
</evidence>
<evidence type="ECO:0000256" key="2">
    <source>
        <dbReference type="ARBA" id="ARBA00009918"/>
    </source>
</evidence>
<evidence type="ECO:0000256" key="6">
    <source>
        <dbReference type="ARBA" id="ARBA00023157"/>
    </source>
</evidence>
<dbReference type="Proteomes" id="UP001162090">
    <property type="component" value="Chromosome 2"/>
</dbReference>
<comment type="subcellular location">
    <subcellularLocation>
        <location evidence="1 7">Endoplasmic reticulum membrane</location>
        <topology evidence="1 7">Peripheral membrane protein</topology>
        <orientation evidence="1 7">Lumenal side</orientation>
    </subcellularLocation>
</comment>
<dbReference type="FunFam" id="2.70.130.10:FF:000031">
    <property type="entry name" value="Yos9p"/>
    <property type="match status" value="1"/>
</dbReference>
<evidence type="ECO:0000256" key="8">
    <source>
        <dbReference type="SAM" id="MobiDB-lite"/>
    </source>
</evidence>
<dbReference type="GO" id="GO:0030968">
    <property type="term" value="P:endoplasmic reticulum unfolded protein response"/>
    <property type="evidence" value="ECO:0007669"/>
    <property type="project" value="UniProtKB-UniRule"/>
</dbReference>
<dbReference type="InterPro" id="IPR012913">
    <property type="entry name" value="OS9-like_dom"/>
</dbReference>
<dbReference type="CDD" id="cd11745">
    <property type="entry name" value="Yos9_DD"/>
    <property type="match status" value="1"/>
</dbReference>
<dbReference type="InterPro" id="IPR045149">
    <property type="entry name" value="OS-9-like"/>
</dbReference>
<dbReference type="Pfam" id="PF17880">
    <property type="entry name" value="Yos9_DD"/>
    <property type="match status" value="1"/>
</dbReference>
<name>A0AA35JBR6_SACUV</name>
<dbReference type="GO" id="GO:0030970">
    <property type="term" value="P:retrograde protein transport, ER to cytosol"/>
    <property type="evidence" value="ECO:0007669"/>
    <property type="project" value="TreeGrafter"/>
</dbReference>
<comment type="similarity">
    <text evidence="2 7">Belongs to the OS-9 family.</text>
</comment>
<organism evidence="11 12">
    <name type="scientific">Saccharomyces uvarum</name>
    <name type="common">Yeast</name>
    <name type="synonym">Saccharomyces bayanus var. uvarum</name>
    <dbReference type="NCBI Taxonomy" id="230603"/>
    <lineage>
        <taxon>Eukaryota</taxon>
        <taxon>Fungi</taxon>
        <taxon>Dikarya</taxon>
        <taxon>Ascomycota</taxon>
        <taxon>Saccharomycotina</taxon>
        <taxon>Saccharomycetes</taxon>
        <taxon>Saccharomycetales</taxon>
        <taxon>Saccharomycetaceae</taxon>
        <taxon>Saccharomyces</taxon>
    </lineage>
</organism>
<dbReference type="PANTHER" id="PTHR15414">
    <property type="entry name" value="OS-9-RELATED"/>
    <property type="match status" value="1"/>
</dbReference>
<keyword evidence="3 9" id="KW-0732">Signal</keyword>
<keyword evidence="5 7" id="KW-0256">Endoplasmic reticulum</keyword>
<evidence type="ECO:0000256" key="7">
    <source>
        <dbReference type="RuleBase" id="RU369099"/>
    </source>
</evidence>
<feature type="signal peptide" evidence="9">
    <location>
        <begin position="1"/>
        <end position="21"/>
    </location>
</feature>
<feature type="compositionally biased region" description="Basic and acidic residues" evidence="8">
    <location>
        <begin position="524"/>
        <end position="541"/>
    </location>
</feature>
<keyword evidence="6" id="KW-1015">Disulfide bond</keyword>
<dbReference type="GO" id="GO:0030246">
    <property type="term" value="F:carbohydrate binding"/>
    <property type="evidence" value="ECO:0007669"/>
    <property type="project" value="UniProtKB-UniRule"/>
</dbReference>
<dbReference type="GO" id="GO:0005788">
    <property type="term" value="C:endoplasmic reticulum lumen"/>
    <property type="evidence" value="ECO:0007669"/>
    <property type="project" value="UniProtKB-UniRule"/>
</dbReference>
<dbReference type="PROSITE" id="PS51914">
    <property type="entry name" value="MRH"/>
    <property type="match status" value="1"/>
</dbReference>
<dbReference type="PANTHER" id="PTHR15414:SF0">
    <property type="entry name" value="ENDOPLASMIC RETICULUM LECTIN 1"/>
    <property type="match status" value="1"/>
</dbReference>
<sequence length="580" mass="64914">MQTKTIHSLSVIPALIQLVSSLLAPIADPIVSNKYLISYVNENQWNDRILQNQSALDSGSIVSMGGNFECFIQNASSQFKDVLEKSNEFGNAEKKALLTDTLNRGVKTIFDKLNGQCIFYQAGFWIYEYCPGKEFVQFHAKVNTQTGEFVNRDESLVFGLGRPKESLDEREFELLYDDVGYYISEIIGSGDTCDKTGAERMVEIQYVCGGSHSGPATIQWVRETKICVYEAQVAIPELCNLELLAKNEDQKNASPILCKMSDTNGGNSVDLITQYEPIFLGNGIYFLRPYDIHERVKLMVTDNVMSNWDMITDIYYQKFGNAINKMLGLKLVSLPNGHILQPGDSCIWLAEIVDIKDQFQTILSLTIFNSQRAEMSFNKTFTFDEDNGNFISYKIRDPDEPSESGQTASSDKENRITENTQLGEHLIGHSNELFLKLSKEITEVKELLNQIVGPQEMESLFESLRNQPNNDFELALMNGLKSSLVIGSDVDEAKQAKIGGDGSIQGTKGNTESSTPIEEFNDVGQKKESITDSNRDTKEVDSGMMNGDNSMDREVSEGSDLLKKNVRNDATDILTEHDEL</sequence>
<dbReference type="Gene3D" id="3.10.310.60">
    <property type="match status" value="1"/>
</dbReference>
<feature type="region of interest" description="Disordered" evidence="8">
    <location>
        <begin position="498"/>
        <end position="580"/>
    </location>
</feature>
<evidence type="ECO:0000259" key="10">
    <source>
        <dbReference type="PROSITE" id="PS51914"/>
    </source>
</evidence>
<feature type="compositionally biased region" description="Polar residues" evidence="8">
    <location>
        <begin position="504"/>
        <end position="516"/>
    </location>
</feature>
<evidence type="ECO:0000256" key="5">
    <source>
        <dbReference type="ARBA" id="ARBA00022824"/>
    </source>
</evidence>
<comment type="function">
    <text evidence="7">Lectin involved in the quality control of the secretory pathway. As a member of the endoplasmic reticulum-associated degradation lumenal (ERAD-L) surveillance system, targets misfolded endoplasmic reticulum lumenal glycoproteins for degradation.</text>
</comment>
<protein>
    <recommendedName>
        <fullName evidence="7">Endoplasmic reticulum lectin</fullName>
    </recommendedName>
    <alternativeName>
        <fullName evidence="7">Protein OS-9 homolog</fullName>
    </alternativeName>
</protein>
<feature type="chain" id="PRO_5041471274" description="Endoplasmic reticulum lectin" evidence="9">
    <location>
        <begin position="22"/>
        <end position="580"/>
    </location>
</feature>
<dbReference type="InterPro" id="IPR041039">
    <property type="entry name" value="Yos9_DD"/>
</dbReference>
<keyword evidence="7" id="KW-0472">Membrane</keyword>
<dbReference type="AlphaFoldDB" id="A0AA35JBR6"/>
<dbReference type="Pfam" id="PF07915">
    <property type="entry name" value="PRKCSH"/>
    <property type="match status" value="1"/>
</dbReference>
<evidence type="ECO:0000313" key="12">
    <source>
        <dbReference type="Proteomes" id="UP001162090"/>
    </source>
</evidence>
<evidence type="ECO:0000256" key="1">
    <source>
        <dbReference type="ARBA" id="ARBA00004367"/>
    </source>
</evidence>
<dbReference type="InterPro" id="IPR009011">
    <property type="entry name" value="Man6P_isomerase_rcpt-bd_dom_sf"/>
</dbReference>
<dbReference type="InterPro" id="IPR044865">
    <property type="entry name" value="MRH_dom"/>
</dbReference>
<evidence type="ECO:0000256" key="4">
    <source>
        <dbReference type="ARBA" id="ARBA00022734"/>
    </source>
</evidence>
<feature type="region of interest" description="Disordered" evidence="8">
    <location>
        <begin position="395"/>
        <end position="414"/>
    </location>
</feature>
<evidence type="ECO:0000313" key="11">
    <source>
        <dbReference type="EMBL" id="CAI4055176.1"/>
    </source>
</evidence>
<evidence type="ECO:0000256" key="3">
    <source>
        <dbReference type="ARBA" id="ARBA00022729"/>
    </source>
</evidence>
<feature type="domain" description="MRH" evidence="10">
    <location>
        <begin position="115"/>
        <end position="241"/>
    </location>
</feature>
<dbReference type="EMBL" id="OX365913">
    <property type="protein sequence ID" value="CAI4055176.1"/>
    <property type="molecule type" value="Genomic_DNA"/>
</dbReference>
<gene>
    <name evidence="11" type="primary">SUVC02G1870</name>
    <name evidence="11" type="ORF">SUVC_02G1870</name>
</gene>